<comment type="caution">
    <text evidence="2">The sequence shown here is derived from an EMBL/GenBank/DDBJ whole genome shotgun (WGS) entry which is preliminary data.</text>
</comment>
<gene>
    <name evidence="2" type="ORF">RchiOBHm_Chr6g0276041</name>
</gene>
<evidence type="ECO:0000256" key="1">
    <source>
        <dbReference type="SAM" id="MobiDB-lite"/>
    </source>
</evidence>
<protein>
    <submittedName>
        <fullName evidence="2">Uncharacterized protein</fullName>
    </submittedName>
</protein>
<dbReference type="EMBL" id="PDCK01000044">
    <property type="protein sequence ID" value="PRQ24762.1"/>
    <property type="molecule type" value="Genomic_DNA"/>
</dbReference>
<keyword evidence="3" id="KW-1185">Reference proteome</keyword>
<reference evidence="2 3" key="1">
    <citation type="journal article" date="2018" name="Nat. Genet.">
        <title>The Rosa genome provides new insights in the design of modern roses.</title>
        <authorList>
            <person name="Bendahmane M."/>
        </authorList>
    </citation>
    <scope>NUCLEOTIDE SEQUENCE [LARGE SCALE GENOMIC DNA]</scope>
    <source>
        <strain evidence="3">cv. Old Blush</strain>
    </source>
</reference>
<dbReference type="Proteomes" id="UP000238479">
    <property type="component" value="Chromosome 6"/>
</dbReference>
<dbReference type="AlphaFoldDB" id="A0A2P6PS64"/>
<feature type="region of interest" description="Disordered" evidence="1">
    <location>
        <begin position="58"/>
        <end position="80"/>
    </location>
</feature>
<name>A0A2P6PS64_ROSCH</name>
<accession>A0A2P6PS64</accession>
<organism evidence="2 3">
    <name type="scientific">Rosa chinensis</name>
    <name type="common">China rose</name>
    <dbReference type="NCBI Taxonomy" id="74649"/>
    <lineage>
        <taxon>Eukaryota</taxon>
        <taxon>Viridiplantae</taxon>
        <taxon>Streptophyta</taxon>
        <taxon>Embryophyta</taxon>
        <taxon>Tracheophyta</taxon>
        <taxon>Spermatophyta</taxon>
        <taxon>Magnoliopsida</taxon>
        <taxon>eudicotyledons</taxon>
        <taxon>Gunneridae</taxon>
        <taxon>Pentapetalae</taxon>
        <taxon>rosids</taxon>
        <taxon>fabids</taxon>
        <taxon>Rosales</taxon>
        <taxon>Rosaceae</taxon>
        <taxon>Rosoideae</taxon>
        <taxon>Rosoideae incertae sedis</taxon>
        <taxon>Rosa</taxon>
    </lineage>
</organism>
<evidence type="ECO:0000313" key="3">
    <source>
        <dbReference type="Proteomes" id="UP000238479"/>
    </source>
</evidence>
<dbReference type="Gramene" id="PRQ24762">
    <property type="protein sequence ID" value="PRQ24762"/>
    <property type="gene ID" value="RchiOBHm_Chr6g0276041"/>
</dbReference>
<evidence type="ECO:0000313" key="2">
    <source>
        <dbReference type="EMBL" id="PRQ24762.1"/>
    </source>
</evidence>
<proteinExistence type="predicted"/>
<feature type="compositionally biased region" description="Polar residues" evidence="1">
    <location>
        <begin position="59"/>
        <end position="80"/>
    </location>
</feature>
<sequence length="80" mass="9534">MHSMRPFCFQRLPTPLEIRVREFRSKSVVREKSVGIFMWGERREMWVRYVRAINRETSKPSAFHSNGRPKSTFSSNMNSP</sequence>